<keyword evidence="2" id="KW-0677">Repeat</keyword>
<dbReference type="PROSITE" id="PS51257">
    <property type="entry name" value="PROKAR_LIPOPROTEIN"/>
    <property type="match status" value="1"/>
</dbReference>
<comment type="caution">
    <text evidence="4">The sequence shown here is derived from an EMBL/GenBank/DDBJ whole genome shotgun (WGS) entry which is preliminary data.</text>
</comment>
<dbReference type="Gene3D" id="2.130.10.10">
    <property type="entry name" value="YVTN repeat-like/Quinoprotein amine dehydrogenase"/>
    <property type="match status" value="2"/>
</dbReference>
<evidence type="ECO:0000256" key="1">
    <source>
        <dbReference type="ARBA" id="ARBA00022574"/>
    </source>
</evidence>
<dbReference type="RefSeq" id="WP_377128608.1">
    <property type="nucleotide sequence ID" value="NZ_JBHRSD010000047.1"/>
</dbReference>
<dbReference type="Pfam" id="PF00400">
    <property type="entry name" value="WD40"/>
    <property type="match status" value="2"/>
</dbReference>
<name>A0ABV7CQC2_9GAMM</name>
<dbReference type="EMBL" id="JBHRSD010000047">
    <property type="protein sequence ID" value="MFC3034741.1"/>
    <property type="molecule type" value="Genomic_DNA"/>
</dbReference>
<evidence type="ECO:0000313" key="5">
    <source>
        <dbReference type="Proteomes" id="UP001595453"/>
    </source>
</evidence>
<evidence type="ECO:0000313" key="4">
    <source>
        <dbReference type="EMBL" id="MFC3034741.1"/>
    </source>
</evidence>
<protein>
    <submittedName>
        <fullName evidence="4">WD40 repeat domain-containing protein</fullName>
    </submittedName>
</protein>
<evidence type="ECO:0000256" key="3">
    <source>
        <dbReference type="PROSITE-ProRule" id="PRU00221"/>
    </source>
</evidence>
<organism evidence="4 5">
    <name type="scientific">Pseudoalteromonas fenneropenaei</name>
    <dbReference type="NCBI Taxonomy" id="1737459"/>
    <lineage>
        <taxon>Bacteria</taxon>
        <taxon>Pseudomonadati</taxon>
        <taxon>Pseudomonadota</taxon>
        <taxon>Gammaproteobacteria</taxon>
        <taxon>Alteromonadales</taxon>
        <taxon>Pseudoalteromonadaceae</taxon>
        <taxon>Pseudoalteromonas</taxon>
    </lineage>
</organism>
<dbReference type="SMART" id="SM00320">
    <property type="entry name" value="WD40"/>
    <property type="match status" value="6"/>
</dbReference>
<dbReference type="PANTHER" id="PTHR19857:SF8">
    <property type="entry name" value="ANGIO-ASSOCIATED MIGRATORY CELL PROTEIN"/>
    <property type="match status" value="1"/>
</dbReference>
<accession>A0ABV7CQC2</accession>
<feature type="repeat" description="WD" evidence="3">
    <location>
        <begin position="157"/>
        <end position="198"/>
    </location>
</feature>
<dbReference type="InterPro" id="IPR011047">
    <property type="entry name" value="Quinoprotein_ADH-like_sf"/>
</dbReference>
<dbReference type="PANTHER" id="PTHR19857">
    <property type="entry name" value="MITOCHONDRIAL DIVISION PROTEIN 1-RELATED"/>
    <property type="match status" value="1"/>
</dbReference>
<gene>
    <name evidence="4" type="ORF">ACFOEE_19735</name>
</gene>
<dbReference type="PROSITE" id="PS50294">
    <property type="entry name" value="WD_REPEATS_REGION"/>
    <property type="match status" value="1"/>
</dbReference>
<keyword evidence="1 3" id="KW-0853">WD repeat</keyword>
<dbReference type="InterPro" id="IPR051179">
    <property type="entry name" value="WD_repeat_multifunction"/>
</dbReference>
<dbReference type="PROSITE" id="PS50082">
    <property type="entry name" value="WD_REPEATS_2"/>
    <property type="match status" value="1"/>
</dbReference>
<dbReference type="InterPro" id="IPR015943">
    <property type="entry name" value="WD40/YVTN_repeat-like_dom_sf"/>
</dbReference>
<dbReference type="SUPFAM" id="SSF50998">
    <property type="entry name" value="Quinoprotein alcohol dehydrogenase-like"/>
    <property type="match status" value="1"/>
</dbReference>
<dbReference type="InterPro" id="IPR001680">
    <property type="entry name" value="WD40_rpt"/>
</dbReference>
<evidence type="ECO:0000256" key="2">
    <source>
        <dbReference type="ARBA" id="ARBA00022737"/>
    </source>
</evidence>
<reference evidence="5" key="1">
    <citation type="journal article" date="2019" name="Int. J. Syst. Evol. Microbiol.">
        <title>The Global Catalogue of Microorganisms (GCM) 10K type strain sequencing project: providing services to taxonomists for standard genome sequencing and annotation.</title>
        <authorList>
            <consortium name="The Broad Institute Genomics Platform"/>
            <consortium name="The Broad Institute Genome Sequencing Center for Infectious Disease"/>
            <person name="Wu L."/>
            <person name="Ma J."/>
        </authorList>
    </citation>
    <scope>NUCLEOTIDE SEQUENCE [LARGE SCALE GENOMIC DNA]</scope>
    <source>
        <strain evidence="5">KCTC 42730</strain>
    </source>
</reference>
<dbReference type="Proteomes" id="UP001595453">
    <property type="component" value="Unassembled WGS sequence"/>
</dbReference>
<sequence length="326" mass="36280">MRYCLLLLMMLLQACQDPPNERADDAFALTDRIVVNAVFSHDGSLAATYDQDKTISLWDLSSRTRRWALDGQALGERVRAMVIANNNQHLLIAGEHKVSMWSVATGKLEQYFSVAGADELARVVSIAIAPNGLYVAVGFNDGSVNLLSFADQSQRLFKPHQSDVAHLRWNNDSTQVMSAGYDGEVALWRFVDAQVLKTFTFPKRITSLAVSSDFQRFFASDALHEQVIYDLVGGEPITKLHYTERFRWFREALMIKDRAWLVTTSSKAHFTVWDSRTGAELGSWRIAANSAEATVLALGGASTGQVLSLSSDGIVERWDLNQLLSD</sequence>
<keyword evidence="5" id="KW-1185">Reference proteome</keyword>
<proteinExistence type="predicted"/>